<dbReference type="AlphaFoldDB" id="A0A9P0HBA9"/>
<dbReference type="EMBL" id="OV725080">
    <property type="protein sequence ID" value="CAH1398825.1"/>
    <property type="molecule type" value="Genomic_DNA"/>
</dbReference>
<protein>
    <submittedName>
        <fullName evidence="1">Uncharacterized protein</fullName>
    </submittedName>
</protein>
<evidence type="ECO:0000313" key="1">
    <source>
        <dbReference type="EMBL" id="CAH1398825.1"/>
    </source>
</evidence>
<name>A0A9P0HBA9_NEZVI</name>
<dbReference type="Proteomes" id="UP001152798">
    <property type="component" value="Chromosome 4"/>
</dbReference>
<gene>
    <name evidence="1" type="ORF">NEZAVI_LOCUS8402</name>
</gene>
<reference evidence="1" key="1">
    <citation type="submission" date="2022-01" db="EMBL/GenBank/DDBJ databases">
        <authorList>
            <person name="King R."/>
        </authorList>
    </citation>
    <scope>NUCLEOTIDE SEQUENCE</scope>
</reference>
<dbReference type="Gene3D" id="3.30.230.10">
    <property type="match status" value="1"/>
</dbReference>
<sequence length="82" mass="9378">MLRLFRSLKLESGCRRAHGVGSMRRPMSTSVFTKATFEAISKTYGYLTPDLWRDVPLSRAPYAEFSDHLLRNHHAKAVPVDE</sequence>
<dbReference type="InterPro" id="IPR014721">
    <property type="entry name" value="Ribsml_uS5_D2-typ_fold_subgr"/>
</dbReference>
<evidence type="ECO:0000313" key="2">
    <source>
        <dbReference type="Proteomes" id="UP001152798"/>
    </source>
</evidence>
<keyword evidence="2" id="KW-1185">Reference proteome</keyword>
<dbReference type="OrthoDB" id="10253125at2759"/>
<proteinExistence type="predicted"/>
<accession>A0A9P0HBA9</accession>
<organism evidence="1 2">
    <name type="scientific">Nezara viridula</name>
    <name type="common">Southern green stink bug</name>
    <name type="synonym">Cimex viridulus</name>
    <dbReference type="NCBI Taxonomy" id="85310"/>
    <lineage>
        <taxon>Eukaryota</taxon>
        <taxon>Metazoa</taxon>
        <taxon>Ecdysozoa</taxon>
        <taxon>Arthropoda</taxon>
        <taxon>Hexapoda</taxon>
        <taxon>Insecta</taxon>
        <taxon>Pterygota</taxon>
        <taxon>Neoptera</taxon>
        <taxon>Paraneoptera</taxon>
        <taxon>Hemiptera</taxon>
        <taxon>Heteroptera</taxon>
        <taxon>Panheteroptera</taxon>
        <taxon>Pentatomomorpha</taxon>
        <taxon>Pentatomoidea</taxon>
        <taxon>Pentatomidae</taxon>
        <taxon>Pentatominae</taxon>
        <taxon>Nezara</taxon>
    </lineage>
</organism>